<organism evidence="1 2">
    <name type="scientific">Stylosanthes scabra</name>
    <dbReference type="NCBI Taxonomy" id="79078"/>
    <lineage>
        <taxon>Eukaryota</taxon>
        <taxon>Viridiplantae</taxon>
        <taxon>Streptophyta</taxon>
        <taxon>Embryophyta</taxon>
        <taxon>Tracheophyta</taxon>
        <taxon>Spermatophyta</taxon>
        <taxon>Magnoliopsida</taxon>
        <taxon>eudicotyledons</taxon>
        <taxon>Gunneridae</taxon>
        <taxon>Pentapetalae</taxon>
        <taxon>rosids</taxon>
        <taxon>fabids</taxon>
        <taxon>Fabales</taxon>
        <taxon>Fabaceae</taxon>
        <taxon>Papilionoideae</taxon>
        <taxon>50 kb inversion clade</taxon>
        <taxon>dalbergioids sensu lato</taxon>
        <taxon>Dalbergieae</taxon>
        <taxon>Pterocarpus clade</taxon>
        <taxon>Stylosanthes</taxon>
    </lineage>
</organism>
<dbReference type="PANTHER" id="PTHR46567">
    <property type="entry name" value="MEDIATOR OF RNA POLYMERASE II TRANSCRIPTION SUBUNIT 12"/>
    <property type="match status" value="1"/>
</dbReference>
<evidence type="ECO:0000313" key="2">
    <source>
        <dbReference type="Proteomes" id="UP001341840"/>
    </source>
</evidence>
<dbReference type="EMBL" id="JASCZI010121039">
    <property type="protein sequence ID" value="MED6159138.1"/>
    <property type="molecule type" value="Genomic_DNA"/>
</dbReference>
<dbReference type="Proteomes" id="UP001341840">
    <property type="component" value="Unassembled WGS sequence"/>
</dbReference>
<evidence type="ECO:0000313" key="1">
    <source>
        <dbReference type="EMBL" id="MED6159138.1"/>
    </source>
</evidence>
<gene>
    <name evidence="1" type="ORF">PIB30_117420</name>
</gene>
<reference evidence="1 2" key="1">
    <citation type="journal article" date="2023" name="Plants (Basel)">
        <title>Bridging the Gap: Combining Genomics and Transcriptomics Approaches to Understand Stylosanthes scabra, an Orphan Legume from the Brazilian Caatinga.</title>
        <authorList>
            <person name="Ferreira-Neto J.R.C."/>
            <person name="da Silva M.D."/>
            <person name="Binneck E."/>
            <person name="de Melo N.F."/>
            <person name="da Silva R.H."/>
            <person name="de Melo A.L.T.M."/>
            <person name="Pandolfi V."/>
            <person name="Bustamante F.O."/>
            <person name="Brasileiro-Vidal A.C."/>
            <person name="Benko-Iseppon A.M."/>
        </authorList>
    </citation>
    <scope>NUCLEOTIDE SEQUENCE [LARGE SCALE GENOMIC DNA]</scope>
    <source>
        <tissue evidence="1">Leaves</tissue>
    </source>
</reference>
<name>A0ABU6UHJ0_9FABA</name>
<proteinExistence type="predicted"/>
<dbReference type="PANTHER" id="PTHR46567:SF1">
    <property type="entry name" value="MEDIATOR OF RNA POLYMERASE II TRANSCRIPTION SUBUNIT 12"/>
    <property type="match status" value="1"/>
</dbReference>
<accession>A0ABU6UHJ0</accession>
<comment type="caution">
    <text evidence="1">The sequence shown here is derived from an EMBL/GenBank/DDBJ whole genome shotgun (WGS) entry which is preliminary data.</text>
</comment>
<sequence length="239" mass="25939">MRHSLASVILRLLGSRLVHEESSLLKREVDSSTEAASGTTLDSSAEGLFDRLLLVLHGLLSTHPPSWLRLKSGSKTINEPARDFSGVDRDLLETLQNDLDRMQLPDTIRWHIQAAMPVFFPSVRCSFSCQPPPILPSALSCLQPSFTNPSTAPQRNQVPLSRIATNASGKSKQQQDNNDLEVDPWTLLEDGAGSCPSASNNASIGTGDPANIKAASWLKGAVRVRRTDLTYVGPVDDDS</sequence>
<protein>
    <submittedName>
        <fullName evidence="1">Uncharacterized protein</fullName>
    </submittedName>
</protein>
<keyword evidence="2" id="KW-1185">Reference proteome</keyword>